<dbReference type="InterPro" id="IPR009100">
    <property type="entry name" value="AcylCoA_DH/oxidase_NM_dom_sf"/>
</dbReference>
<evidence type="ECO:0000259" key="4">
    <source>
        <dbReference type="Pfam" id="PF02771"/>
    </source>
</evidence>
<evidence type="ECO:0000256" key="1">
    <source>
        <dbReference type="ARBA" id="ARBA00022630"/>
    </source>
</evidence>
<reference evidence="7" key="1">
    <citation type="journal article" date="2021" name="ISME J.">
        <title>Evolutionary origin and ecological implication of a unique nif island in free-living Bradyrhizobium lineages.</title>
        <authorList>
            <person name="Tao J."/>
        </authorList>
    </citation>
    <scope>NUCLEOTIDE SEQUENCE [LARGE SCALE GENOMIC DNA]</scope>
    <source>
        <strain evidence="7">SZCCT0094</strain>
    </source>
</reference>
<dbReference type="InterPro" id="IPR036250">
    <property type="entry name" value="AcylCo_DH-like_C"/>
</dbReference>
<dbReference type="InterPro" id="IPR052547">
    <property type="entry name" value="Mito_Isobutyryl-CoADH"/>
</dbReference>
<keyword evidence="2" id="KW-0560">Oxidoreductase</keyword>
<evidence type="ECO:0000313" key="7">
    <source>
        <dbReference type="Proteomes" id="UP001314635"/>
    </source>
</evidence>
<sequence length="387" mass="40585">MLSLSGTSSDPILTDQLLSELRQEFAATAAQHDADGSFPFANFKKLAEAGLLALTVPKSFGGLGGGISEAARLVAAVGAGEASTGLVLQMNCMMHYLLGRRQPPGYDAIARAAVAGTGTVNALQAEPDLGSVVRGGLPGTVASRSADGTWRINGRKSYATGSPIVGWWLTLVRTDEDTPRVGTVIVPAASPGISVVPSWNHAGLRATASHELRFDNVVLPAGADQALLPAGSPEQVAGRALVDEWFCLLTAALYDGIARAGRDWLLHFLHSRVPSNLGQPLATVPRLQGVVGEIESLLLINRSLIDDAILRAEGASEPDQLRAQLVKHVVTNNVVRALELALSITGNHGLDRANPLERHYRDALCGRVHAPQSDSILTNAGRAALAA</sequence>
<name>A0ABS5GDY1_9BRAD</name>
<dbReference type="InterPro" id="IPR037069">
    <property type="entry name" value="AcylCoA_DH/ox_N_sf"/>
</dbReference>
<dbReference type="SUPFAM" id="SSF47203">
    <property type="entry name" value="Acyl-CoA dehydrogenase C-terminal domain-like"/>
    <property type="match status" value="1"/>
</dbReference>
<keyword evidence="7" id="KW-1185">Reference proteome</keyword>
<dbReference type="InterPro" id="IPR013786">
    <property type="entry name" value="AcylCoA_DH/ox_N"/>
</dbReference>
<gene>
    <name evidence="6" type="ORF">JQ619_27705</name>
</gene>
<dbReference type="Gene3D" id="1.20.140.10">
    <property type="entry name" value="Butyryl-CoA Dehydrogenase, subunit A, domain 3"/>
    <property type="match status" value="1"/>
</dbReference>
<dbReference type="Pfam" id="PF02770">
    <property type="entry name" value="Acyl-CoA_dh_M"/>
    <property type="match status" value="1"/>
</dbReference>
<dbReference type="PIRSF" id="PIRSF016578">
    <property type="entry name" value="HsaA"/>
    <property type="match status" value="1"/>
</dbReference>
<dbReference type="Pfam" id="PF02771">
    <property type="entry name" value="Acyl-CoA_dh_N"/>
    <property type="match status" value="1"/>
</dbReference>
<dbReference type="Gene3D" id="2.40.110.10">
    <property type="entry name" value="Butyryl-CoA Dehydrogenase, subunit A, domain 2"/>
    <property type="match status" value="1"/>
</dbReference>
<dbReference type="Gene3D" id="1.10.540.10">
    <property type="entry name" value="Acyl-CoA dehydrogenase/oxidase, N-terminal domain"/>
    <property type="match status" value="1"/>
</dbReference>
<dbReference type="PANTHER" id="PTHR43831:SF1">
    <property type="entry name" value="ISOBUTYRYL-COA DEHYDROGENASE, MITOCHONDRIAL"/>
    <property type="match status" value="1"/>
</dbReference>
<proteinExistence type="predicted"/>
<organism evidence="6 7">
    <name type="scientific">Bradyrhizobium denitrificans</name>
    <dbReference type="NCBI Taxonomy" id="2734912"/>
    <lineage>
        <taxon>Bacteria</taxon>
        <taxon>Pseudomonadati</taxon>
        <taxon>Pseudomonadota</taxon>
        <taxon>Alphaproteobacteria</taxon>
        <taxon>Hyphomicrobiales</taxon>
        <taxon>Nitrobacteraceae</taxon>
        <taxon>Bradyrhizobium</taxon>
    </lineage>
</organism>
<evidence type="ECO:0000259" key="3">
    <source>
        <dbReference type="Pfam" id="PF02770"/>
    </source>
</evidence>
<dbReference type="InterPro" id="IPR013107">
    <property type="entry name" value="Acyl-CoA_DH_C"/>
</dbReference>
<dbReference type="InterPro" id="IPR006091">
    <property type="entry name" value="Acyl-CoA_Oxase/DH_mid-dom"/>
</dbReference>
<feature type="domain" description="Acyl-CoA dehydrogenase C-terminal" evidence="5">
    <location>
        <begin position="250"/>
        <end position="370"/>
    </location>
</feature>
<dbReference type="RefSeq" id="WP_172237639.1">
    <property type="nucleotide sequence ID" value="NZ_JABFDP010000017.1"/>
</dbReference>
<accession>A0ABS5GDY1</accession>
<dbReference type="EMBL" id="JAFCLK010000030">
    <property type="protein sequence ID" value="MBR1139549.1"/>
    <property type="molecule type" value="Genomic_DNA"/>
</dbReference>
<dbReference type="SUPFAM" id="SSF56645">
    <property type="entry name" value="Acyl-CoA dehydrogenase NM domain-like"/>
    <property type="match status" value="1"/>
</dbReference>
<evidence type="ECO:0000313" key="6">
    <source>
        <dbReference type="EMBL" id="MBR1139549.1"/>
    </source>
</evidence>
<dbReference type="InterPro" id="IPR046373">
    <property type="entry name" value="Acyl-CoA_Oxase/DH_mid-dom_sf"/>
</dbReference>
<protein>
    <submittedName>
        <fullName evidence="6">Acyl-CoA/acyl-ACP dehydrogenase</fullName>
    </submittedName>
</protein>
<evidence type="ECO:0000259" key="5">
    <source>
        <dbReference type="Pfam" id="PF08028"/>
    </source>
</evidence>
<comment type="caution">
    <text evidence="6">The sequence shown here is derived from an EMBL/GenBank/DDBJ whole genome shotgun (WGS) entry which is preliminary data.</text>
</comment>
<evidence type="ECO:0000256" key="2">
    <source>
        <dbReference type="ARBA" id="ARBA00023002"/>
    </source>
</evidence>
<keyword evidence="1" id="KW-0285">Flavoprotein</keyword>
<dbReference type="CDD" id="cd00567">
    <property type="entry name" value="ACAD"/>
    <property type="match status" value="1"/>
</dbReference>
<dbReference type="PANTHER" id="PTHR43831">
    <property type="entry name" value="ISOBUTYRYL-COA DEHYDROGENASE"/>
    <property type="match status" value="1"/>
</dbReference>
<dbReference type="Proteomes" id="UP001314635">
    <property type="component" value="Unassembled WGS sequence"/>
</dbReference>
<dbReference type="Pfam" id="PF08028">
    <property type="entry name" value="Acyl-CoA_dh_2"/>
    <property type="match status" value="1"/>
</dbReference>
<feature type="domain" description="Acyl-CoA oxidase/dehydrogenase middle" evidence="3">
    <location>
        <begin position="125"/>
        <end position="217"/>
    </location>
</feature>
<feature type="domain" description="Acyl-CoA dehydrogenase/oxidase N-terminal" evidence="4">
    <location>
        <begin position="21"/>
        <end position="94"/>
    </location>
</feature>